<gene>
    <name evidence="3" type="ORF">GCM10010347_64970</name>
</gene>
<keyword evidence="4" id="KW-1185">Reference proteome</keyword>
<dbReference type="CDD" id="cd03139">
    <property type="entry name" value="GATase1_PfpI_2"/>
    <property type="match status" value="1"/>
</dbReference>
<dbReference type="InterPro" id="IPR052158">
    <property type="entry name" value="INH-QAR"/>
</dbReference>
<dbReference type="InterPro" id="IPR029062">
    <property type="entry name" value="Class_I_gatase-like"/>
</dbReference>
<dbReference type="RefSeq" id="WP_190187813.1">
    <property type="nucleotide sequence ID" value="NZ_BMVP01000027.1"/>
</dbReference>
<organism evidence="3 4">
    <name type="scientific">Streptomyces cirratus</name>
    <dbReference type="NCBI Taxonomy" id="68187"/>
    <lineage>
        <taxon>Bacteria</taxon>
        <taxon>Bacillati</taxon>
        <taxon>Actinomycetota</taxon>
        <taxon>Actinomycetes</taxon>
        <taxon>Kitasatosporales</taxon>
        <taxon>Streptomycetaceae</taxon>
        <taxon>Streptomyces</taxon>
    </lineage>
</organism>
<dbReference type="Gene3D" id="3.40.50.880">
    <property type="match status" value="1"/>
</dbReference>
<evidence type="ECO:0000259" key="2">
    <source>
        <dbReference type="Pfam" id="PF01965"/>
    </source>
</evidence>
<proteinExistence type="predicted"/>
<dbReference type="SUPFAM" id="SSF52317">
    <property type="entry name" value="Class I glutamine amidotransferase-like"/>
    <property type="match status" value="1"/>
</dbReference>
<evidence type="ECO:0000313" key="4">
    <source>
        <dbReference type="Proteomes" id="UP000642673"/>
    </source>
</evidence>
<feature type="signal peptide" evidence="1">
    <location>
        <begin position="1"/>
        <end position="30"/>
    </location>
</feature>
<dbReference type="PROSITE" id="PS51318">
    <property type="entry name" value="TAT"/>
    <property type="match status" value="1"/>
</dbReference>
<dbReference type="EMBL" id="BMVP01000027">
    <property type="protein sequence ID" value="GHB85028.1"/>
    <property type="molecule type" value="Genomic_DNA"/>
</dbReference>
<dbReference type="InterPro" id="IPR002818">
    <property type="entry name" value="DJ-1/PfpI"/>
</dbReference>
<feature type="domain" description="DJ-1/PfpI" evidence="2">
    <location>
        <begin position="49"/>
        <end position="219"/>
    </location>
</feature>
<reference evidence="4" key="1">
    <citation type="journal article" date="2019" name="Int. J. Syst. Evol. Microbiol.">
        <title>The Global Catalogue of Microorganisms (GCM) 10K type strain sequencing project: providing services to taxonomists for standard genome sequencing and annotation.</title>
        <authorList>
            <consortium name="The Broad Institute Genomics Platform"/>
            <consortium name="The Broad Institute Genome Sequencing Center for Infectious Disease"/>
            <person name="Wu L."/>
            <person name="Ma J."/>
        </authorList>
    </citation>
    <scope>NUCLEOTIDE SEQUENCE [LARGE SCALE GENOMIC DNA]</scope>
    <source>
        <strain evidence="4">JCM 4738</strain>
    </source>
</reference>
<comment type="caution">
    <text evidence="3">The sequence shown here is derived from an EMBL/GenBank/DDBJ whole genome shotgun (WGS) entry which is preliminary data.</text>
</comment>
<keyword evidence="1" id="KW-0732">Signal</keyword>
<name>A0ABQ3F5E7_9ACTN</name>
<dbReference type="Proteomes" id="UP000642673">
    <property type="component" value="Unassembled WGS sequence"/>
</dbReference>
<dbReference type="InterPro" id="IPR006311">
    <property type="entry name" value="TAT_signal"/>
</dbReference>
<sequence length="247" mass="26048">MNRRDLLRASTAIGATGAVAGLAGTAPAAAATTVTAAGRPSAPANRPLRVHIVMFDGVEELDFAAPYEVFSAARFFTGRPVEVRYVTTSRPGFVRASYGSRIEVAHQWAPDEADVIVVPGGGYARREDPGVWAEIRRGTLPRALAAAPRTGLTISALCTGVMLLSAAGLTRGRPCTTHHKARPDLEQQGGVLKNARVVDDGDLVTAGGITSGLELALWLVCRELGPDTATSVEAMLEYEARGTVWSR</sequence>
<dbReference type="PANTHER" id="PTHR43130">
    <property type="entry name" value="ARAC-FAMILY TRANSCRIPTIONAL REGULATOR"/>
    <property type="match status" value="1"/>
</dbReference>
<dbReference type="Pfam" id="PF01965">
    <property type="entry name" value="DJ-1_PfpI"/>
    <property type="match status" value="1"/>
</dbReference>
<feature type="chain" id="PRO_5046342540" evidence="1">
    <location>
        <begin position="31"/>
        <end position="247"/>
    </location>
</feature>
<accession>A0ABQ3F5E7</accession>
<evidence type="ECO:0000256" key="1">
    <source>
        <dbReference type="SAM" id="SignalP"/>
    </source>
</evidence>
<dbReference type="PANTHER" id="PTHR43130:SF2">
    <property type="entry name" value="DJ-1_PFPI DOMAIN-CONTAINING PROTEIN"/>
    <property type="match status" value="1"/>
</dbReference>
<protein>
    <submittedName>
        <fullName evidence="3">Thimanine synthesis protein ThiJ</fullName>
    </submittedName>
</protein>
<evidence type="ECO:0000313" key="3">
    <source>
        <dbReference type="EMBL" id="GHB85028.1"/>
    </source>
</evidence>